<organism evidence="2 3">
    <name type="scientific">Pseudodesulfovibrio cashew</name>
    <dbReference type="NCBI Taxonomy" id="2678688"/>
    <lineage>
        <taxon>Bacteria</taxon>
        <taxon>Pseudomonadati</taxon>
        <taxon>Thermodesulfobacteriota</taxon>
        <taxon>Desulfovibrionia</taxon>
        <taxon>Desulfovibrionales</taxon>
        <taxon>Desulfovibrionaceae</taxon>
    </lineage>
</organism>
<keyword evidence="3" id="KW-1185">Reference proteome</keyword>
<dbReference type="Pfam" id="PF16868">
    <property type="entry name" value="NMT1_3"/>
    <property type="match status" value="1"/>
</dbReference>
<dbReference type="Gene3D" id="3.40.190.10">
    <property type="entry name" value="Periplasmic binding protein-like II"/>
    <property type="match status" value="2"/>
</dbReference>
<dbReference type="EMBL" id="CP046400">
    <property type="protein sequence ID" value="QGY39394.1"/>
    <property type="molecule type" value="Genomic_DNA"/>
</dbReference>
<dbReference type="NCBIfam" id="TIGR02122">
    <property type="entry name" value="TRAP_TAXI"/>
    <property type="match status" value="1"/>
</dbReference>
<dbReference type="KEGG" id="psel:GM415_04415"/>
<dbReference type="InterPro" id="IPR011852">
    <property type="entry name" value="TRAP_TAXI"/>
</dbReference>
<gene>
    <name evidence="2" type="ORF">GM415_04415</name>
</gene>
<evidence type="ECO:0000313" key="2">
    <source>
        <dbReference type="EMBL" id="QGY39394.1"/>
    </source>
</evidence>
<keyword evidence="1" id="KW-0812">Transmembrane</keyword>
<evidence type="ECO:0000256" key="1">
    <source>
        <dbReference type="SAM" id="Phobius"/>
    </source>
</evidence>
<keyword evidence="1" id="KW-0472">Membrane</keyword>
<accession>A0A6I6JP54</accession>
<evidence type="ECO:0000313" key="3">
    <source>
        <dbReference type="Proteomes" id="UP000428328"/>
    </source>
</evidence>
<protein>
    <submittedName>
        <fullName evidence="2">TAXI family TRAP transporter solute-binding subunit</fullName>
    </submittedName>
</protein>
<dbReference type="Proteomes" id="UP000428328">
    <property type="component" value="Chromosome"/>
</dbReference>
<dbReference type="PANTHER" id="PTHR42941">
    <property type="entry name" value="SLL1037 PROTEIN"/>
    <property type="match status" value="1"/>
</dbReference>
<reference evidence="2 3" key="1">
    <citation type="submission" date="2019-11" db="EMBL/GenBank/DDBJ databases">
        <authorList>
            <person name="Zheng R.K."/>
            <person name="Sun C.M."/>
        </authorList>
    </citation>
    <scope>NUCLEOTIDE SEQUENCE [LARGE SCALE GENOMIC DNA]</scope>
    <source>
        <strain evidence="2 3">SRB007</strain>
    </source>
</reference>
<feature type="transmembrane region" description="Helical" evidence="1">
    <location>
        <begin position="12"/>
        <end position="33"/>
    </location>
</feature>
<keyword evidence="1" id="KW-1133">Transmembrane helix</keyword>
<dbReference type="PANTHER" id="PTHR42941:SF1">
    <property type="entry name" value="SLL1037 PROTEIN"/>
    <property type="match status" value="1"/>
</dbReference>
<sequence length="445" mass="49627">MKILKLIKSHQTMTLLVYGGAALLLCAAVWVAYQYVEPLPPNKVTIATGGPSGAYAKYAREYADYFAKQGFELEIIETKGSMDNLAQMSAENSTIDAAFMQGGITTPEEHPDLQSLGSLYYEPIWLFHSRRAGLKNLTSLKRKRVAIGAEGSGTAHVVARLLEENGITAENSHLIDMGAGEAAPELVKGKLDALFAIAGTRSAVVESLTRPDSRVRLLSFDRAETYARSHPYLTKLTLPRGGIDLALDVPAKDVSLVAPTANLVVREDLHGALKYLFLLAADEIHRKGDIFARPGQFPNKEAVLFPLSSEAESFYKNGPPLLMRYLPFQLAVTLERLKILLIPLLTLLYPLFKVTPPAYRWQIRRRIFKWYKDLKALDIKAYDTTSPEEVREMLDELLALDKQVMETSVPLSYMDYIYSLRLHIRLIQIRLDKIATGSDGEEEAV</sequence>
<dbReference type="AlphaFoldDB" id="A0A6I6JP54"/>
<proteinExistence type="predicted"/>
<name>A0A6I6JP54_9BACT</name>
<dbReference type="SUPFAM" id="SSF53850">
    <property type="entry name" value="Periplasmic binding protein-like II"/>
    <property type="match status" value="1"/>
</dbReference>
<dbReference type="RefSeq" id="WP_158946620.1">
    <property type="nucleotide sequence ID" value="NZ_CP046400.1"/>
</dbReference>